<evidence type="ECO:0000313" key="1">
    <source>
        <dbReference type="EMBL" id="KUG27112.1"/>
    </source>
</evidence>
<organism evidence="1">
    <name type="scientific">hydrocarbon metagenome</name>
    <dbReference type="NCBI Taxonomy" id="938273"/>
    <lineage>
        <taxon>unclassified sequences</taxon>
        <taxon>metagenomes</taxon>
        <taxon>ecological metagenomes</taxon>
    </lineage>
</organism>
<dbReference type="AlphaFoldDB" id="A0A0W8G1Q1"/>
<proteinExistence type="predicted"/>
<dbReference type="EMBL" id="LNQE01000362">
    <property type="protein sequence ID" value="KUG27112.1"/>
    <property type="molecule type" value="Genomic_DNA"/>
</dbReference>
<reference evidence="1" key="1">
    <citation type="journal article" date="2015" name="Proc. Natl. Acad. Sci. U.S.A.">
        <title>Networks of energetic and metabolic interactions define dynamics in microbial communities.</title>
        <authorList>
            <person name="Embree M."/>
            <person name="Liu J.K."/>
            <person name="Al-Bassam M.M."/>
            <person name="Zengler K."/>
        </authorList>
    </citation>
    <scope>NUCLEOTIDE SEQUENCE</scope>
</reference>
<protein>
    <submittedName>
        <fullName evidence="1">Uncharacterized protein</fullName>
    </submittedName>
</protein>
<sequence length="51" mass="5924">MYGHHFSPFPRSRVRNCQPGNAVFLKIKEILRKSPREGKRKRESSVRSASP</sequence>
<accession>A0A0W8G1Q1</accession>
<name>A0A0W8G1Q1_9ZZZZ</name>
<gene>
    <name evidence="1" type="ORF">ASZ90_003067</name>
</gene>
<comment type="caution">
    <text evidence="1">The sequence shown here is derived from an EMBL/GenBank/DDBJ whole genome shotgun (WGS) entry which is preliminary data.</text>
</comment>